<gene>
    <name evidence="1" type="ORF">N0D28_00380</name>
</gene>
<dbReference type="EMBL" id="CP104213">
    <property type="protein sequence ID" value="UWX64173.1"/>
    <property type="molecule type" value="Genomic_DNA"/>
</dbReference>
<proteinExistence type="predicted"/>
<sequence>MKADEVSALTELLAEMFAEAAGGPPARRAVARGLHLKASVRESGRRELLIWRKAGLPSKKEWDGVARDAGFVEPKFQPWTSEGKDGFHVRDLADWQHLCTHEWDGVIFLSGRTESGTSRTCDRCGTNASVMHKKRAKHSTFLSNGHGVSEAVYARITVAGPMPSTLDAEARAALLSEMAGQEVTVNSRLVLQGAVCGLCRHGEPDWDLVTCTLGWEGHERPVSSHPGVPLPLLAPQTHCMALGGNRWLPTREAMG</sequence>
<dbReference type="Proteomes" id="UP001060261">
    <property type="component" value="Chromosome"/>
</dbReference>
<organism evidence="1 2">
    <name type="scientific">Deinococcus rubellus</name>
    <dbReference type="NCBI Taxonomy" id="1889240"/>
    <lineage>
        <taxon>Bacteria</taxon>
        <taxon>Thermotogati</taxon>
        <taxon>Deinococcota</taxon>
        <taxon>Deinococci</taxon>
        <taxon>Deinococcales</taxon>
        <taxon>Deinococcaceae</taxon>
        <taxon>Deinococcus</taxon>
    </lineage>
</organism>
<dbReference type="RefSeq" id="WP_260560448.1">
    <property type="nucleotide sequence ID" value="NZ_BAABEC010000020.1"/>
</dbReference>
<evidence type="ECO:0000313" key="1">
    <source>
        <dbReference type="EMBL" id="UWX64173.1"/>
    </source>
</evidence>
<keyword evidence="2" id="KW-1185">Reference proteome</keyword>
<accession>A0ABY5YGI9</accession>
<reference evidence="1" key="1">
    <citation type="submission" date="2022-09" db="EMBL/GenBank/DDBJ databases">
        <title>genome sequence of Deinococcus rubellus.</title>
        <authorList>
            <person name="Srinivasan S."/>
        </authorList>
    </citation>
    <scope>NUCLEOTIDE SEQUENCE</scope>
    <source>
        <strain evidence="1">Ant6</strain>
    </source>
</reference>
<protein>
    <submittedName>
        <fullName evidence="1">Uncharacterized protein</fullName>
    </submittedName>
</protein>
<name>A0ABY5YGI9_9DEIO</name>
<evidence type="ECO:0000313" key="2">
    <source>
        <dbReference type="Proteomes" id="UP001060261"/>
    </source>
</evidence>